<gene>
    <name evidence="15" type="ORF">JKP88DRAFT_260558</name>
</gene>
<comment type="caution">
    <text evidence="15">The sequence shown here is derived from an EMBL/GenBank/DDBJ whole genome shotgun (WGS) entry which is preliminary data.</text>
</comment>
<dbReference type="OrthoDB" id="10263291at2759"/>
<evidence type="ECO:0000256" key="8">
    <source>
        <dbReference type="ARBA" id="ARBA00023002"/>
    </source>
</evidence>
<dbReference type="HAMAP" id="MF_01925">
    <property type="entry name" value="P5C_reductase"/>
    <property type="match status" value="1"/>
</dbReference>
<evidence type="ECO:0000256" key="4">
    <source>
        <dbReference type="ARBA" id="ARBA00022490"/>
    </source>
</evidence>
<dbReference type="Proteomes" id="UP000664859">
    <property type="component" value="Unassembled WGS sequence"/>
</dbReference>
<dbReference type="SUPFAM" id="SSF48179">
    <property type="entry name" value="6-phosphogluconate dehydrogenase C-terminal domain-like"/>
    <property type="match status" value="1"/>
</dbReference>
<comment type="catalytic activity">
    <reaction evidence="9">
        <text>L-proline + NAD(+) = (S)-1-pyrroline-5-carboxylate + NADH + 2 H(+)</text>
        <dbReference type="Rhea" id="RHEA:14105"/>
        <dbReference type="ChEBI" id="CHEBI:15378"/>
        <dbReference type="ChEBI" id="CHEBI:17388"/>
        <dbReference type="ChEBI" id="CHEBI:57540"/>
        <dbReference type="ChEBI" id="CHEBI:57945"/>
        <dbReference type="ChEBI" id="CHEBI:60039"/>
        <dbReference type="EC" id="1.5.1.2"/>
    </reaction>
</comment>
<name>A0A835Z523_9STRA</name>
<feature type="binding site" evidence="11">
    <location>
        <position position="59"/>
    </location>
    <ligand>
        <name>NADPH</name>
        <dbReference type="ChEBI" id="CHEBI:57783"/>
    </ligand>
</feature>
<dbReference type="PIRSF" id="PIRSF000193">
    <property type="entry name" value="Pyrrol-5-carb_rd"/>
    <property type="match status" value="1"/>
</dbReference>
<dbReference type="GO" id="GO:0005737">
    <property type="term" value="C:cytoplasm"/>
    <property type="evidence" value="ECO:0007669"/>
    <property type="project" value="UniProtKB-SubCell"/>
</dbReference>
<evidence type="ECO:0000259" key="13">
    <source>
        <dbReference type="Pfam" id="PF03807"/>
    </source>
</evidence>
<dbReference type="InterPro" id="IPR036291">
    <property type="entry name" value="NAD(P)-bd_dom_sf"/>
</dbReference>
<dbReference type="EMBL" id="JAFCMP010000139">
    <property type="protein sequence ID" value="KAG5185180.1"/>
    <property type="molecule type" value="Genomic_DNA"/>
</dbReference>
<dbReference type="AlphaFoldDB" id="A0A835Z523"/>
<evidence type="ECO:0000313" key="15">
    <source>
        <dbReference type="EMBL" id="KAG5185180.1"/>
    </source>
</evidence>
<evidence type="ECO:0000256" key="11">
    <source>
        <dbReference type="PIRSR" id="PIRSR000193-1"/>
    </source>
</evidence>
<comment type="subcellular location">
    <subcellularLocation>
        <location evidence="1">Cytoplasm</location>
    </subcellularLocation>
</comment>
<accession>A0A835Z523</accession>
<protein>
    <recommendedName>
        <fullName evidence="3 12">Pyrroline-5-carboxylate reductase</fullName>
        <ecNumber evidence="12">1.5.1.2</ecNumber>
    </recommendedName>
</protein>
<comment type="catalytic activity">
    <reaction evidence="10 12">
        <text>L-proline + NADP(+) = (S)-1-pyrroline-5-carboxylate + NADPH + 2 H(+)</text>
        <dbReference type="Rhea" id="RHEA:14109"/>
        <dbReference type="ChEBI" id="CHEBI:15378"/>
        <dbReference type="ChEBI" id="CHEBI:17388"/>
        <dbReference type="ChEBI" id="CHEBI:57783"/>
        <dbReference type="ChEBI" id="CHEBI:58349"/>
        <dbReference type="ChEBI" id="CHEBI:60039"/>
        <dbReference type="EC" id="1.5.1.2"/>
    </reaction>
</comment>
<evidence type="ECO:0000256" key="3">
    <source>
        <dbReference type="ARBA" id="ARBA00021413"/>
    </source>
</evidence>
<dbReference type="Pfam" id="PF03807">
    <property type="entry name" value="F420_oxidored"/>
    <property type="match status" value="1"/>
</dbReference>
<evidence type="ECO:0000256" key="7">
    <source>
        <dbReference type="ARBA" id="ARBA00022857"/>
    </source>
</evidence>
<dbReference type="PROSITE" id="PS00521">
    <property type="entry name" value="P5CR"/>
    <property type="match status" value="1"/>
</dbReference>
<dbReference type="InterPro" id="IPR028939">
    <property type="entry name" value="P5C_Rdtase_cat_N"/>
</dbReference>
<evidence type="ECO:0000256" key="1">
    <source>
        <dbReference type="ARBA" id="ARBA00004496"/>
    </source>
</evidence>
<dbReference type="InterPro" id="IPR053790">
    <property type="entry name" value="P5CR-like_CS"/>
</dbReference>
<dbReference type="InterPro" id="IPR000304">
    <property type="entry name" value="Pyrroline-COOH_reductase"/>
</dbReference>
<evidence type="ECO:0000256" key="6">
    <source>
        <dbReference type="ARBA" id="ARBA00022650"/>
    </source>
</evidence>
<evidence type="ECO:0000313" key="16">
    <source>
        <dbReference type="Proteomes" id="UP000664859"/>
    </source>
</evidence>
<keyword evidence="6 12" id="KW-0641">Proline biosynthesis</keyword>
<dbReference type="Gene3D" id="3.40.50.720">
    <property type="entry name" value="NAD(P)-binding Rossmann-like Domain"/>
    <property type="match status" value="1"/>
</dbReference>
<dbReference type="NCBIfam" id="TIGR00112">
    <property type="entry name" value="proC"/>
    <property type="match status" value="1"/>
</dbReference>
<keyword evidence="8 12" id="KW-0560">Oxidoreductase</keyword>
<feature type="binding site" evidence="11">
    <location>
        <begin position="72"/>
        <end position="75"/>
    </location>
    <ligand>
        <name>NADP(+)</name>
        <dbReference type="ChEBI" id="CHEBI:58349"/>
    </ligand>
</feature>
<keyword evidence="16" id="KW-1185">Reference proteome</keyword>
<dbReference type="GO" id="GO:0055129">
    <property type="term" value="P:L-proline biosynthetic process"/>
    <property type="evidence" value="ECO:0007669"/>
    <property type="project" value="UniProtKB-UniPathway"/>
</dbReference>
<dbReference type="UniPathway" id="UPA00098">
    <property type="reaction ID" value="UER00361"/>
</dbReference>
<dbReference type="EC" id="1.5.1.2" evidence="12"/>
<comment type="similarity">
    <text evidence="2 12">Belongs to the pyrroline-5-carboxylate reductase family.</text>
</comment>
<dbReference type="InterPro" id="IPR008927">
    <property type="entry name" value="6-PGluconate_DH-like_C_sf"/>
</dbReference>
<sequence length="281" mass="28903">MMDENLSIGFIGAGMMASALIKGVIKAGKAKPASITASDAYQPSLDRQAAEGVHTTLSNREVVSRSRVVFLAVKPDVVASVLDEIKDDVDPDRHLIVSIAAGISLESMEGRLNSGARVVRVMPNTPCLVSESAAAFALGTHATAEDRALVQELMGSVGYACEVKESQLDAVTGLSGSGPAYVYLLIEALADGGVRMGLPRQVALQLAAQTVKGAATMVMTTGQHPGQLKDAVTSPGGTTIAGIEALEKAGFRGAAMGAVVAATQRSQELKALSATPDKSSK</sequence>
<reference evidence="15" key="1">
    <citation type="submission" date="2021-02" db="EMBL/GenBank/DDBJ databases">
        <title>First Annotated Genome of the Yellow-green Alga Tribonema minus.</title>
        <authorList>
            <person name="Mahan K.M."/>
        </authorList>
    </citation>
    <scope>NUCLEOTIDE SEQUENCE</scope>
    <source>
        <strain evidence="15">UTEX B ZZ1240</strain>
    </source>
</reference>
<evidence type="ECO:0000256" key="9">
    <source>
        <dbReference type="ARBA" id="ARBA00050547"/>
    </source>
</evidence>
<evidence type="ECO:0000256" key="5">
    <source>
        <dbReference type="ARBA" id="ARBA00022605"/>
    </source>
</evidence>
<dbReference type="GO" id="GO:0004735">
    <property type="term" value="F:pyrroline-5-carboxylate reductase activity"/>
    <property type="evidence" value="ECO:0007669"/>
    <property type="project" value="UniProtKB-EC"/>
</dbReference>
<dbReference type="Pfam" id="PF14748">
    <property type="entry name" value="P5CR_dimer"/>
    <property type="match status" value="1"/>
</dbReference>
<keyword evidence="4" id="KW-0963">Cytoplasm</keyword>
<dbReference type="SUPFAM" id="SSF51735">
    <property type="entry name" value="NAD(P)-binding Rossmann-fold domains"/>
    <property type="match status" value="1"/>
</dbReference>
<dbReference type="PANTHER" id="PTHR11645:SF0">
    <property type="entry name" value="PYRROLINE-5-CARBOXYLATE REDUCTASE 3"/>
    <property type="match status" value="1"/>
</dbReference>
<dbReference type="PANTHER" id="PTHR11645">
    <property type="entry name" value="PYRROLINE-5-CARBOXYLATE REDUCTASE"/>
    <property type="match status" value="1"/>
</dbReference>
<comment type="pathway">
    <text evidence="12">Amino-acid biosynthesis; L-proline biosynthesis; L-proline from L-glutamate 5-semialdehyde: step 1/1.</text>
</comment>
<feature type="domain" description="Pyrroline-5-carboxylate reductase catalytic N-terminal" evidence="13">
    <location>
        <begin position="8"/>
        <end position="102"/>
    </location>
</feature>
<proteinExistence type="inferred from homology"/>
<dbReference type="InterPro" id="IPR029036">
    <property type="entry name" value="P5CR_dimer"/>
</dbReference>
<keyword evidence="7 11" id="KW-0521">NADP</keyword>
<feature type="binding site" evidence="11">
    <location>
        <begin position="11"/>
        <end position="16"/>
    </location>
    <ligand>
        <name>NADP(+)</name>
        <dbReference type="ChEBI" id="CHEBI:58349"/>
    </ligand>
</feature>
<evidence type="ECO:0000256" key="2">
    <source>
        <dbReference type="ARBA" id="ARBA00005525"/>
    </source>
</evidence>
<dbReference type="FunFam" id="3.40.50.720:FF:000190">
    <property type="entry name" value="Pyrroline-5-carboxylate reductase"/>
    <property type="match status" value="1"/>
</dbReference>
<evidence type="ECO:0000256" key="10">
    <source>
        <dbReference type="ARBA" id="ARBA00052690"/>
    </source>
</evidence>
<organism evidence="15 16">
    <name type="scientific">Tribonema minus</name>
    <dbReference type="NCBI Taxonomy" id="303371"/>
    <lineage>
        <taxon>Eukaryota</taxon>
        <taxon>Sar</taxon>
        <taxon>Stramenopiles</taxon>
        <taxon>Ochrophyta</taxon>
        <taxon>PX clade</taxon>
        <taxon>Xanthophyceae</taxon>
        <taxon>Tribonematales</taxon>
        <taxon>Tribonemataceae</taxon>
        <taxon>Tribonema</taxon>
    </lineage>
</organism>
<dbReference type="Gene3D" id="1.10.3730.10">
    <property type="entry name" value="ProC C-terminal domain-like"/>
    <property type="match status" value="1"/>
</dbReference>
<evidence type="ECO:0000259" key="14">
    <source>
        <dbReference type="Pfam" id="PF14748"/>
    </source>
</evidence>
<keyword evidence="5 12" id="KW-0028">Amino-acid biosynthesis</keyword>
<evidence type="ECO:0000256" key="12">
    <source>
        <dbReference type="RuleBase" id="RU003903"/>
    </source>
</evidence>
<feature type="domain" description="Pyrroline-5-carboxylate reductase dimerisation" evidence="14">
    <location>
        <begin position="165"/>
        <end position="269"/>
    </location>
</feature>
<dbReference type="FunFam" id="1.10.3730.10:FF:000001">
    <property type="entry name" value="Pyrroline-5-carboxylate reductase"/>
    <property type="match status" value="1"/>
</dbReference>